<feature type="transmembrane region" description="Helical" evidence="8">
    <location>
        <begin position="243"/>
        <end position="264"/>
    </location>
</feature>
<organism evidence="10 11">
    <name type="scientific">Hohaiivirga grylli</name>
    <dbReference type="NCBI Taxonomy" id="3133970"/>
    <lineage>
        <taxon>Bacteria</taxon>
        <taxon>Pseudomonadati</taxon>
        <taxon>Pseudomonadota</taxon>
        <taxon>Alphaproteobacteria</taxon>
        <taxon>Hyphomicrobiales</taxon>
        <taxon>Methylobacteriaceae</taxon>
        <taxon>Hohaiivirga</taxon>
    </lineage>
</organism>
<dbReference type="PANTHER" id="PTHR33908">
    <property type="entry name" value="MANNOSYLTRANSFERASE YKCB-RELATED"/>
    <property type="match status" value="1"/>
</dbReference>
<feature type="transmembrane region" description="Helical" evidence="8">
    <location>
        <begin position="352"/>
        <end position="370"/>
    </location>
</feature>
<proteinExistence type="predicted"/>
<feature type="domain" description="ArnT-like N-terminal" evidence="9">
    <location>
        <begin position="116"/>
        <end position="265"/>
    </location>
</feature>
<dbReference type="InterPro" id="IPR050297">
    <property type="entry name" value="LipidA_mod_glycosyltrf_83"/>
</dbReference>
<dbReference type="Proteomes" id="UP001418637">
    <property type="component" value="Unassembled WGS sequence"/>
</dbReference>
<feature type="transmembrane region" description="Helical" evidence="8">
    <location>
        <begin position="382"/>
        <end position="403"/>
    </location>
</feature>
<feature type="transmembrane region" description="Helical" evidence="8">
    <location>
        <begin position="30"/>
        <end position="52"/>
    </location>
</feature>
<evidence type="ECO:0000256" key="1">
    <source>
        <dbReference type="ARBA" id="ARBA00004651"/>
    </source>
</evidence>
<keyword evidence="2" id="KW-1003">Cell membrane</keyword>
<feature type="transmembrane region" description="Helical" evidence="8">
    <location>
        <begin position="146"/>
        <end position="163"/>
    </location>
</feature>
<keyword evidence="11" id="KW-1185">Reference proteome</keyword>
<sequence length="573" mass="62336">MANLTPFSHIGDAGDQGWVERFLSWVERGHGYACAALVALCLMCFLPGFSSLQPMDRDEPRFAQATKQMLETGDLVDIRFQDEARHKKPVGIYWIQASVVAAAEALGVPEAKTTIALYRLPSLLGAIGGVLLSYWAALAFLSRRGAFLAASLVAASIILMVESKLAKTDATLLACSMAVMGGLARAYLGQGSVKLPVRTCVVFWLGMAIGILVKGPMVVMFAGLTSVCLIFKDRSAYWLRSLRFGWGLLATLIIVLPWFIAIAIKSHGEFFQASVGQDMLAKVAKGQEVHGAPPGFYIIAFFATFWPGAILAAIAVPFAWTNRHIREVAFCLAWIVPSWIIFEAVPTKLPHYVMPLYPAIAIVVMLAVSDKFIGPNRPLARLASWVVPLIPLVLAVGLLFASISFDKTIAYSGFAVTLFAAAMAFVSRNIFVQGRVVGSILTSLLASVLVAVGVFGFFQHDLQSLKISPRLAEAAKEAKCPTPVIGTLGYREPSLVFLTGTDLNMLDGAQDAADFMKKGGCRVVFVDNRYNEAFRMLTEEQGIKLRRQVLVSGFNINGGKRIDIFVYETAYNE</sequence>
<feature type="transmembrane region" description="Helical" evidence="8">
    <location>
        <begin position="170"/>
        <end position="189"/>
    </location>
</feature>
<keyword evidence="5 8" id="KW-0812">Transmembrane</keyword>
<keyword evidence="7 8" id="KW-0472">Membrane</keyword>
<evidence type="ECO:0000313" key="11">
    <source>
        <dbReference type="Proteomes" id="UP001418637"/>
    </source>
</evidence>
<evidence type="ECO:0000256" key="4">
    <source>
        <dbReference type="ARBA" id="ARBA00022679"/>
    </source>
</evidence>
<dbReference type="EMBL" id="JBBYXI010000002">
    <property type="protein sequence ID" value="MEN3930716.1"/>
    <property type="molecule type" value="Genomic_DNA"/>
</dbReference>
<feature type="transmembrane region" description="Helical" evidence="8">
    <location>
        <begin position="409"/>
        <end position="426"/>
    </location>
</feature>
<feature type="transmembrane region" description="Helical" evidence="8">
    <location>
        <begin position="328"/>
        <end position="346"/>
    </location>
</feature>
<keyword evidence="6 8" id="KW-1133">Transmembrane helix</keyword>
<reference evidence="10 11" key="1">
    <citation type="submission" date="2024-04" db="EMBL/GenBank/DDBJ databases">
        <title>A novel species isolated from cricket.</title>
        <authorList>
            <person name="Wang H.-C."/>
        </authorList>
    </citation>
    <scope>NUCLEOTIDE SEQUENCE [LARGE SCALE GENOMIC DNA]</scope>
    <source>
        <strain evidence="10 11">WL0021</strain>
    </source>
</reference>
<feature type="transmembrane region" description="Helical" evidence="8">
    <location>
        <begin position="120"/>
        <end position="140"/>
    </location>
</feature>
<feature type="transmembrane region" description="Helical" evidence="8">
    <location>
        <begin position="438"/>
        <end position="458"/>
    </location>
</feature>
<evidence type="ECO:0000256" key="5">
    <source>
        <dbReference type="ARBA" id="ARBA00022692"/>
    </source>
</evidence>
<dbReference type="Pfam" id="PF02366">
    <property type="entry name" value="PMT"/>
    <property type="match status" value="1"/>
</dbReference>
<protein>
    <submittedName>
        <fullName evidence="10">Glycosyltransferase family 39 protein</fullName>
    </submittedName>
</protein>
<comment type="caution">
    <text evidence="10">The sequence shown here is derived from an EMBL/GenBank/DDBJ whole genome shotgun (WGS) entry which is preliminary data.</text>
</comment>
<evidence type="ECO:0000256" key="8">
    <source>
        <dbReference type="SAM" id="Phobius"/>
    </source>
</evidence>
<dbReference type="InterPro" id="IPR003342">
    <property type="entry name" value="ArnT-like_N"/>
</dbReference>
<feature type="transmembrane region" description="Helical" evidence="8">
    <location>
        <begin position="201"/>
        <end position="231"/>
    </location>
</feature>
<keyword evidence="3" id="KW-0328">Glycosyltransferase</keyword>
<name>A0ABV0BK91_9HYPH</name>
<keyword evidence="4" id="KW-0808">Transferase</keyword>
<comment type="subcellular location">
    <subcellularLocation>
        <location evidence="1">Cell membrane</location>
        <topology evidence="1">Multi-pass membrane protein</topology>
    </subcellularLocation>
</comment>
<evidence type="ECO:0000256" key="3">
    <source>
        <dbReference type="ARBA" id="ARBA00022676"/>
    </source>
</evidence>
<accession>A0ABV0BK91</accession>
<evidence type="ECO:0000313" key="10">
    <source>
        <dbReference type="EMBL" id="MEN3930716.1"/>
    </source>
</evidence>
<evidence type="ECO:0000256" key="7">
    <source>
        <dbReference type="ARBA" id="ARBA00023136"/>
    </source>
</evidence>
<feature type="transmembrane region" description="Helical" evidence="8">
    <location>
        <begin position="295"/>
        <end position="316"/>
    </location>
</feature>
<dbReference type="RefSeq" id="WP_346336721.1">
    <property type="nucleotide sequence ID" value="NZ_JBBYXI010000002.1"/>
</dbReference>
<gene>
    <name evidence="10" type="ORF">WJT86_06520</name>
</gene>
<evidence type="ECO:0000256" key="6">
    <source>
        <dbReference type="ARBA" id="ARBA00022989"/>
    </source>
</evidence>
<evidence type="ECO:0000256" key="2">
    <source>
        <dbReference type="ARBA" id="ARBA00022475"/>
    </source>
</evidence>
<evidence type="ECO:0000259" key="9">
    <source>
        <dbReference type="Pfam" id="PF02366"/>
    </source>
</evidence>
<dbReference type="PANTHER" id="PTHR33908:SF3">
    <property type="entry name" value="UNDECAPRENYL PHOSPHATE-ALPHA-4-AMINO-4-DEOXY-L-ARABINOSE ARABINOSYL TRANSFERASE"/>
    <property type="match status" value="1"/>
</dbReference>